<name>A0A9I9DT09_CUCME</name>
<dbReference type="Gramene" id="MELO3C023118.2.1">
    <property type="protein sequence ID" value="MELO3C023118.2.1"/>
    <property type="gene ID" value="MELO3C023118.2"/>
</dbReference>
<proteinExistence type="predicted"/>
<evidence type="ECO:0000313" key="1">
    <source>
        <dbReference type="EnsemblPlants" id="MELO3C023118.2.1"/>
    </source>
</evidence>
<dbReference type="EnsemblPlants" id="MELO3C023118.2.1">
    <property type="protein sequence ID" value="MELO3C023118.2.1"/>
    <property type="gene ID" value="MELO3C023118.2"/>
</dbReference>
<accession>A0A9I9DT09</accession>
<reference evidence="1" key="1">
    <citation type="submission" date="2023-03" db="UniProtKB">
        <authorList>
            <consortium name="EnsemblPlants"/>
        </authorList>
    </citation>
    <scope>IDENTIFICATION</scope>
</reference>
<sequence length="250" mass="28822">MASSSHASKHVWTKEEKAILVECLVEFVSTGGWKSDNDTFRPGYWPNLSKRWRRSCLDTHPTAEGLLNKLCPYYDELAYVFRRDRATGRGAETFADVKSNDPSGYEGFQLHDRNDIEIPTMYNQGFNMSRRIYGPHDLVEHPMVGLDQSDQSKKGGGQRVEHVDLIHKAMKCANDQLRVIVEWTSVALQNETTVHQEVLCQLHAIPELSRLDRVHYSRILFCNLDDMRGFLEILEDEKMDFCTVLLREDS</sequence>
<evidence type="ECO:0008006" key="2">
    <source>
        <dbReference type="Google" id="ProtNLM"/>
    </source>
</evidence>
<dbReference type="PANTHER" id="PTHR46250">
    <property type="entry name" value="MYB/SANT-LIKE DNA-BINDING DOMAIN PROTEIN-RELATED"/>
    <property type="match status" value="1"/>
</dbReference>
<dbReference type="AlphaFoldDB" id="A0A9I9DT09"/>
<organism evidence="1">
    <name type="scientific">Cucumis melo</name>
    <name type="common">Muskmelon</name>
    <dbReference type="NCBI Taxonomy" id="3656"/>
    <lineage>
        <taxon>Eukaryota</taxon>
        <taxon>Viridiplantae</taxon>
        <taxon>Streptophyta</taxon>
        <taxon>Embryophyta</taxon>
        <taxon>Tracheophyta</taxon>
        <taxon>Spermatophyta</taxon>
        <taxon>Magnoliopsida</taxon>
        <taxon>eudicotyledons</taxon>
        <taxon>Gunneridae</taxon>
        <taxon>Pentapetalae</taxon>
        <taxon>rosids</taxon>
        <taxon>fabids</taxon>
        <taxon>Cucurbitales</taxon>
        <taxon>Cucurbitaceae</taxon>
        <taxon>Benincaseae</taxon>
        <taxon>Cucumis</taxon>
    </lineage>
</organism>
<protein>
    <recommendedName>
        <fullName evidence="2">Retrotransposon protein</fullName>
    </recommendedName>
</protein>